<evidence type="ECO:0000256" key="2">
    <source>
        <dbReference type="SAM" id="Phobius"/>
    </source>
</evidence>
<accession>A0A2V4B5C0</accession>
<name>A0A2V4B5C0_9PSEU</name>
<dbReference type="Proteomes" id="UP000249915">
    <property type="component" value="Unassembled WGS sequence"/>
</dbReference>
<evidence type="ECO:0008006" key="5">
    <source>
        <dbReference type="Google" id="ProtNLM"/>
    </source>
</evidence>
<keyword evidence="2" id="KW-0812">Transmembrane</keyword>
<evidence type="ECO:0000256" key="1">
    <source>
        <dbReference type="SAM" id="MobiDB-lite"/>
    </source>
</evidence>
<reference evidence="3 4" key="1">
    <citation type="submission" date="2016-07" db="EMBL/GenBank/DDBJ databases">
        <title>Draft genome sequence of Prauserella muralis DSM 45305, isolated from a mould-covered wall in an indoor environment.</title>
        <authorList>
            <person name="Ruckert C."/>
            <person name="Albersmeier A."/>
            <person name="Jiang C.-L."/>
            <person name="Jiang Y."/>
            <person name="Kalinowski J."/>
            <person name="Schneider O."/>
            <person name="Winkler A."/>
            <person name="Zotchev S.B."/>
        </authorList>
    </citation>
    <scope>NUCLEOTIDE SEQUENCE [LARGE SCALE GENOMIC DNA]</scope>
    <source>
        <strain evidence="3 4">DSM 45305</strain>
    </source>
</reference>
<keyword evidence="2" id="KW-0472">Membrane</keyword>
<evidence type="ECO:0000313" key="4">
    <source>
        <dbReference type="Proteomes" id="UP000249915"/>
    </source>
</evidence>
<proteinExistence type="predicted"/>
<feature type="region of interest" description="Disordered" evidence="1">
    <location>
        <begin position="47"/>
        <end position="68"/>
    </location>
</feature>
<sequence>MMKRQHVQLAAAGAVVVSIGLFFAGVSPAVLVLLGAALLMIFMHAGHGGRRDAARRDRPGTPDGRRRQ</sequence>
<organism evidence="3 4">
    <name type="scientific">Prauserella muralis</name>
    <dbReference type="NCBI Taxonomy" id="588067"/>
    <lineage>
        <taxon>Bacteria</taxon>
        <taxon>Bacillati</taxon>
        <taxon>Actinomycetota</taxon>
        <taxon>Actinomycetes</taxon>
        <taxon>Pseudonocardiales</taxon>
        <taxon>Pseudonocardiaceae</taxon>
        <taxon>Prauserella</taxon>
    </lineage>
</organism>
<gene>
    <name evidence="3" type="ORF">BAY60_18295</name>
</gene>
<protein>
    <recommendedName>
        <fullName evidence="5">DUF2933 family protein</fullName>
    </recommendedName>
</protein>
<keyword evidence="4" id="KW-1185">Reference proteome</keyword>
<keyword evidence="2" id="KW-1133">Transmembrane helix</keyword>
<dbReference type="AlphaFoldDB" id="A0A2V4B5C0"/>
<feature type="transmembrane region" description="Helical" evidence="2">
    <location>
        <begin position="30"/>
        <end position="49"/>
    </location>
</feature>
<comment type="caution">
    <text evidence="3">The sequence shown here is derived from an EMBL/GenBank/DDBJ whole genome shotgun (WGS) entry which is preliminary data.</text>
</comment>
<feature type="compositionally biased region" description="Basic and acidic residues" evidence="1">
    <location>
        <begin position="49"/>
        <end position="68"/>
    </location>
</feature>
<evidence type="ECO:0000313" key="3">
    <source>
        <dbReference type="EMBL" id="PXY28265.1"/>
    </source>
</evidence>
<dbReference type="EMBL" id="MASW01000002">
    <property type="protein sequence ID" value="PXY28265.1"/>
    <property type="molecule type" value="Genomic_DNA"/>
</dbReference>
<feature type="transmembrane region" description="Helical" evidence="2">
    <location>
        <begin position="7"/>
        <end position="24"/>
    </location>
</feature>